<evidence type="ECO:0000256" key="4">
    <source>
        <dbReference type="ARBA" id="ARBA00012285"/>
    </source>
</evidence>
<dbReference type="PROSITE" id="PS00105">
    <property type="entry name" value="AA_TRANSFER_CLASS_1"/>
    <property type="match status" value="1"/>
</dbReference>
<keyword evidence="5" id="KW-0169">Cobalamin biosynthesis</keyword>
<comment type="pathway">
    <text evidence="3">Cofactor biosynthesis; adenosylcobalamin biosynthesis.</text>
</comment>
<dbReference type="GO" id="GO:0048472">
    <property type="term" value="F:threonine-phosphate decarboxylase activity"/>
    <property type="evidence" value="ECO:0007669"/>
    <property type="project" value="UniProtKB-EC"/>
</dbReference>
<dbReference type="InterPro" id="IPR004839">
    <property type="entry name" value="Aminotransferase_I/II_large"/>
</dbReference>
<comment type="function">
    <text evidence="2">Decarboxylates L-threonine-O-3-phosphate to yield (R)-1-amino-2-propanol O-2-phosphate, the precursor for the linkage between the nucleotide loop and the corrin ring in cobalamin.</text>
</comment>
<evidence type="ECO:0000259" key="10">
    <source>
        <dbReference type="Pfam" id="PF00155"/>
    </source>
</evidence>
<dbReference type="Pfam" id="PF00155">
    <property type="entry name" value="Aminotran_1_2"/>
    <property type="match status" value="1"/>
</dbReference>
<dbReference type="GO" id="GO:0009236">
    <property type="term" value="P:cobalamin biosynthetic process"/>
    <property type="evidence" value="ECO:0007669"/>
    <property type="project" value="UniProtKB-UniPathway"/>
</dbReference>
<evidence type="ECO:0000256" key="6">
    <source>
        <dbReference type="ARBA" id="ARBA00022898"/>
    </source>
</evidence>
<evidence type="ECO:0000313" key="12">
    <source>
        <dbReference type="Proteomes" id="UP000255207"/>
    </source>
</evidence>
<comment type="caution">
    <text evidence="11">The sequence shown here is derived from an EMBL/GenBank/DDBJ whole genome shotgun (WGS) entry which is preliminary data.</text>
</comment>
<evidence type="ECO:0000256" key="2">
    <source>
        <dbReference type="ARBA" id="ARBA00003444"/>
    </source>
</evidence>
<evidence type="ECO:0000256" key="7">
    <source>
        <dbReference type="ARBA" id="ARBA00023239"/>
    </source>
</evidence>
<keyword evidence="6" id="KW-0663">Pyridoxal phosphate</keyword>
<protein>
    <recommendedName>
        <fullName evidence="4">threonine-phosphate decarboxylase</fullName>
        <ecNumber evidence="4">4.1.1.81</ecNumber>
    </recommendedName>
    <alternativeName>
        <fullName evidence="8">L-threonine-O-3-phosphate decarboxylase</fullName>
    </alternativeName>
</protein>
<dbReference type="Gene3D" id="3.90.1150.10">
    <property type="entry name" value="Aspartate Aminotransferase, domain 1"/>
    <property type="match status" value="1"/>
</dbReference>
<evidence type="ECO:0000256" key="1">
    <source>
        <dbReference type="ARBA" id="ARBA00001933"/>
    </source>
</evidence>
<dbReference type="InterPro" id="IPR005860">
    <property type="entry name" value="CobD"/>
</dbReference>
<comment type="catalytic activity">
    <reaction evidence="9">
        <text>O-phospho-L-threonine + H(+) = (R)-1-aminopropan-2-yl phosphate + CO2</text>
        <dbReference type="Rhea" id="RHEA:11492"/>
        <dbReference type="ChEBI" id="CHEBI:15378"/>
        <dbReference type="ChEBI" id="CHEBI:16526"/>
        <dbReference type="ChEBI" id="CHEBI:58563"/>
        <dbReference type="ChEBI" id="CHEBI:58675"/>
        <dbReference type="EC" id="4.1.1.81"/>
    </reaction>
</comment>
<dbReference type="Proteomes" id="UP000255207">
    <property type="component" value="Unassembled WGS sequence"/>
</dbReference>
<evidence type="ECO:0000256" key="3">
    <source>
        <dbReference type="ARBA" id="ARBA00004953"/>
    </source>
</evidence>
<dbReference type="InterPro" id="IPR015422">
    <property type="entry name" value="PyrdxlP-dep_Trfase_small"/>
</dbReference>
<name>A0A370L7U4_9HYPH</name>
<dbReference type="PANTHER" id="PTHR42885:SF1">
    <property type="entry name" value="THREONINE-PHOSPHATE DECARBOXYLASE"/>
    <property type="match status" value="1"/>
</dbReference>
<evidence type="ECO:0000256" key="8">
    <source>
        <dbReference type="ARBA" id="ARBA00029996"/>
    </source>
</evidence>
<dbReference type="NCBIfam" id="TIGR01140">
    <property type="entry name" value="L_thr_O3P_dcar"/>
    <property type="match status" value="1"/>
</dbReference>
<dbReference type="InterPro" id="IPR015421">
    <property type="entry name" value="PyrdxlP-dep_Trfase_major"/>
</dbReference>
<dbReference type="UniPathway" id="UPA00148"/>
<dbReference type="PANTHER" id="PTHR42885">
    <property type="entry name" value="HISTIDINOL-PHOSPHATE AMINOTRANSFERASE-RELATED"/>
    <property type="match status" value="1"/>
</dbReference>
<comment type="cofactor">
    <cofactor evidence="1">
        <name>pyridoxal 5'-phosphate</name>
        <dbReference type="ChEBI" id="CHEBI:597326"/>
    </cofactor>
</comment>
<accession>A0A370L7U4</accession>
<evidence type="ECO:0000256" key="9">
    <source>
        <dbReference type="ARBA" id="ARBA00048531"/>
    </source>
</evidence>
<dbReference type="InterPro" id="IPR004838">
    <property type="entry name" value="NHTrfase_class1_PyrdxlP-BS"/>
</dbReference>
<sequence>MRTSPADSRRPPRSRARLTGAAGFRTGSCGWKTVLAGGKNLVEGEVWHGGDLATAKALFPEAPEPWIDLSTGINPIPYPVPALPLSLWQRLPGKADEAALLAAARKAYRVPDAAGLVAAPGTQILIELLPRLAEGPVAVLGPTYAEHALAWRKAGAPVREIAGLEEIGDAKTVVLVNPNNPDGLLIERVRLATLAHELAAKGGLLVIDEAFIDFTPQASLIPELPPATLVLRSFGKTYGLAGLRLGFAIGELRLTEALRAALGPWAVAGPALHVGALALADSGWLAETAQARTRDAARLDALLVPHGRIVGGTALYRLLATPAAPALFAHLGCNGLYVRRFQNDASWLRFGLPGDESAWQRLAAALASFVPVPGGVA</sequence>
<dbReference type="OrthoDB" id="9799304at2"/>
<dbReference type="AlphaFoldDB" id="A0A370L7U4"/>
<evidence type="ECO:0000313" key="11">
    <source>
        <dbReference type="EMBL" id="RDJ26229.1"/>
    </source>
</evidence>
<keyword evidence="12" id="KW-1185">Reference proteome</keyword>
<feature type="domain" description="Aminotransferase class I/classII large" evidence="10">
    <location>
        <begin position="114"/>
        <end position="366"/>
    </location>
</feature>
<reference evidence="12" key="1">
    <citation type="submission" date="2018-07" db="EMBL/GenBank/DDBJ databases">
        <authorList>
            <person name="Safronova V.I."/>
            <person name="Chirak E.R."/>
            <person name="Sazanova A.L."/>
        </authorList>
    </citation>
    <scope>NUCLEOTIDE SEQUENCE [LARGE SCALE GENOMIC DNA]</scope>
    <source>
        <strain evidence="12">RCAM04685</strain>
    </source>
</reference>
<evidence type="ECO:0000256" key="5">
    <source>
        <dbReference type="ARBA" id="ARBA00022573"/>
    </source>
</evidence>
<organism evidence="11 12">
    <name type="scientific">Bosea caraganae</name>
    <dbReference type="NCBI Taxonomy" id="2763117"/>
    <lineage>
        <taxon>Bacteria</taxon>
        <taxon>Pseudomonadati</taxon>
        <taxon>Pseudomonadota</taxon>
        <taxon>Alphaproteobacteria</taxon>
        <taxon>Hyphomicrobiales</taxon>
        <taxon>Boseaceae</taxon>
        <taxon>Bosea</taxon>
    </lineage>
</organism>
<gene>
    <name evidence="11" type="ORF">DWE98_10395</name>
</gene>
<dbReference type="EC" id="4.1.1.81" evidence="4"/>
<dbReference type="EMBL" id="QQTP01000004">
    <property type="protein sequence ID" value="RDJ26229.1"/>
    <property type="molecule type" value="Genomic_DNA"/>
</dbReference>
<proteinExistence type="predicted"/>
<dbReference type="Gene3D" id="3.40.640.10">
    <property type="entry name" value="Type I PLP-dependent aspartate aminotransferase-like (Major domain)"/>
    <property type="match status" value="1"/>
</dbReference>
<dbReference type="InterPro" id="IPR015424">
    <property type="entry name" value="PyrdxlP-dep_Trfase"/>
</dbReference>
<dbReference type="GO" id="GO:0030170">
    <property type="term" value="F:pyridoxal phosphate binding"/>
    <property type="evidence" value="ECO:0007669"/>
    <property type="project" value="InterPro"/>
</dbReference>
<dbReference type="CDD" id="cd00609">
    <property type="entry name" value="AAT_like"/>
    <property type="match status" value="1"/>
</dbReference>
<dbReference type="SUPFAM" id="SSF53383">
    <property type="entry name" value="PLP-dependent transferases"/>
    <property type="match status" value="1"/>
</dbReference>
<keyword evidence="7 11" id="KW-0456">Lyase</keyword>